<evidence type="ECO:0000256" key="2">
    <source>
        <dbReference type="ARBA" id="ARBA00023015"/>
    </source>
</evidence>
<dbReference type="InterPro" id="IPR036390">
    <property type="entry name" value="WH_DNA-bd_sf"/>
</dbReference>
<accession>A0A419T419</accession>
<evidence type="ECO:0000256" key="3">
    <source>
        <dbReference type="ARBA" id="ARBA00023125"/>
    </source>
</evidence>
<evidence type="ECO:0000313" key="7">
    <source>
        <dbReference type="Proteomes" id="UP000284277"/>
    </source>
</evidence>
<dbReference type="PRINTS" id="PR00039">
    <property type="entry name" value="HTHLYSR"/>
</dbReference>
<dbReference type="Gene3D" id="1.10.10.10">
    <property type="entry name" value="Winged helix-like DNA-binding domain superfamily/Winged helix DNA-binding domain"/>
    <property type="match status" value="1"/>
</dbReference>
<keyword evidence="2" id="KW-0805">Transcription regulation</keyword>
<keyword evidence="4" id="KW-0804">Transcription</keyword>
<comment type="caution">
    <text evidence="6">The sequence shown here is derived from an EMBL/GenBank/DDBJ whole genome shotgun (WGS) entry which is preliminary data.</text>
</comment>
<evidence type="ECO:0000313" key="6">
    <source>
        <dbReference type="EMBL" id="RKD32189.1"/>
    </source>
</evidence>
<name>A0A419T419_9FIRM</name>
<sequence length="308" mass="35558">MNTVLLQYAVEVEKTGSITQAAANLFMDQPNLSKSIKSLEESLGAPIFKRTPKGVVPTERGRVFLEYARNVLVQIEEMEHLYKPDQINGMRFSLSMPRASYISLACTKFIQTIDPEESMAVWLRETNTAETLRDVETGEYSLGIIRYQSTSEAYYRQTTVAKGLIMEPLFDFPLRLLFSSRHPLAQKKEIDSKDLMPYIEIVHGDGVTSRKENSEKETGRTNSAKKIYVFERGSQFDLLCENHDAYMWVSPMPGKMLKRYHLMERECNGDDRIFRDSLVYRKGYSLTPWEKEFIKELESSEHMHASEC</sequence>
<evidence type="ECO:0000256" key="4">
    <source>
        <dbReference type="ARBA" id="ARBA00023163"/>
    </source>
</evidence>
<gene>
    <name evidence="6" type="ORF">BET01_18045</name>
</gene>
<dbReference type="SUPFAM" id="SSF46785">
    <property type="entry name" value="Winged helix' DNA-binding domain"/>
    <property type="match status" value="1"/>
</dbReference>
<dbReference type="CDD" id="cd05466">
    <property type="entry name" value="PBP2_LTTR_substrate"/>
    <property type="match status" value="1"/>
</dbReference>
<dbReference type="EMBL" id="MCIA01000013">
    <property type="protein sequence ID" value="RKD32189.1"/>
    <property type="molecule type" value="Genomic_DNA"/>
</dbReference>
<dbReference type="InterPro" id="IPR000847">
    <property type="entry name" value="LysR_HTH_N"/>
</dbReference>
<dbReference type="OrthoDB" id="9803714at2"/>
<dbReference type="Proteomes" id="UP000284277">
    <property type="component" value="Unassembled WGS sequence"/>
</dbReference>
<dbReference type="InterPro" id="IPR005119">
    <property type="entry name" value="LysR_subst-bd"/>
</dbReference>
<reference evidence="6 7" key="1">
    <citation type="submission" date="2016-08" db="EMBL/GenBank/DDBJ databases">
        <title>A new outlook on sporulation: Clostridium algidixylanolyticum.</title>
        <authorList>
            <person name="Poppleton D.I."/>
            <person name="Gribaldo S."/>
        </authorList>
    </citation>
    <scope>NUCLEOTIDE SEQUENCE [LARGE SCALE GENOMIC DNA]</scope>
    <source>
        <strain evidence="6 7">SPL73</strain>
    </source>
</reference>
<keyword evidence="3" id="KW-0238">DNA-binding</keyword>
<dbReference type="GO" id="GO:0003700">
    <property type="term" value="F:DNA-binding transcription factor activity"/>
    <property type="evidence" value="ECO:0007669"/>
    <property type="project" value="InterPro"/>
</dbReference>
<evidence type="ECO:0000259" key="5">
    <source>
        <dbReference type="PROSITE" id="PS50931"/>
    </source>
</evidence>
<protein>
    <submittedName>
        <fullName evidence="6">LysR family transcriptional regulator</fullName>
    </submittedName>
</protein>
<dbReference type="PANTHER" id="PTHR30346:SF0">
    <property type="entry name" value="HCA OPERON TRANSCRIPTIONAL ACTIVATOR HCAR"/>
    <property type="match status" value="1"/>
</dbReference>
<dbReference type="InterPro" id="IPR036388">
    <property type="entry name" value="WH-like_DNA-bd_sf"/>
</dbReference>
<dbReference type="SUPFAM" id="SSF53850">
    <property type="entry name" value="Periplasmic binding protein-like II"/>
    <property type="match status" value="1"/>
</dbReference>
<dbReference type="GO" id="GO:0003677">
    <property type="term" value="F:DNA binding"/>
    <property type="evidence" value="ECO:0007669"/>
    <property type="project" value="UniProtKB-KW"/>
</dbReference>
<keyword evidence="7" id="KW-1185">Reference proteome</keyword>
<dbReference type="PANTHER" id="PTHR30346">
    <property type="entry name" value="TRANSCRIPTIONAL DUAL REGULATOR HCAR-RELATED"/>
    <property type="match status" value="1"/>
</dbReference>
<dbReference type="Pfam" id="PF00126">
    <property type="entry name" value="HTH_1"/>
    <property type="match status" value="1"/>
</dbReference>
<dbReference type="GO" id="GO:0032993">
    <property type="term" value="C:protein-DNA complex"/>
    <property type="evidence" value="ECO:0007669"/>
    <property type="project" value="TreeGrafter"/>
</dbReference>
<dbReference type="RefSeq" id="WP_120196582.1">
    <property type="nucleotide sequence ID" value="NZ_MCIA01000013.1"/>
</dbReference>
<proteinExistence type="inferred from homology"/>
<feature type="domain" description="HTH lysR-type" evidence="5">
    <location>
        <begin position="1"/>
        <end position="58"/>
    </location>
</feature>
<organism evidence="6 7">
    <name type="scientific">Lacrimispora algidixylanolytica</name>
    <dbReference type="NCBI Taxonomy" id="94868"/>
    <lineage>
        <taxon>Bacteria</taxon>
        <taxon>Bacillati</taxon>
        <taxon>Bacillota</taxon>
        <taxon>Clostridia</taxon>
        <taxon>Lachnospirales</taxon>
        <taxon>Lachnospiraceae</taxon>
        <taxon>Lacrimispora</taxon>
    </lineage>
</organism>
<dbReference type="Gene3D" id="3.40.190.10">
    <property type="entry name" value="Periplasmic binding protein-like II"/>
    <property type="match status" value="2"/>
</dbReference>
<dbReference type="PROSITE" id="PS50931">
    <property type="entry name" value="HTH_LYSR"/>
    <property type="match status" value="1"/>
</dbReference>
<evidence type="ECO:0000256" key="1">
    <source>
        <dbReference type="ARBA" id="ARBA00009437"/>
    </source>
</evidence>
<comment type="similarity">
    <text evidence="1">Belongs to the LysR transcriptional regulatory family.</text>
</comment>
<dbReference type="AlphaFoldDB" id="A0A419T419"/>
<dbReference type="Pfam" id="PF03466">
    <property type="entry name" value="LysR_substrate"/>
    <property type="match status" value="1"/>
</dbReference>
<dbReference type="FunFam" id="1.10.10.10:FF:000001">
    <property type="entry name" value="LysR family transcriptional regulator"/>
    <property type="match status" value="1"/>
</dbReference>